<accession>A0A167XQ17</accession>
<dbReference type="GO" id="GO:0006516">
    <property type="term" value="P:glycoprotein catabolic process"/>
    <property type="evidence" value="ECO:0007669"/>
    <property type="project" value="TreeGrafter"/>
</dbReference>
<reference evidence="5 6" key="1">
    <citation type="journal article" date="2016" name="Genome Biol. Evol.">
        <title>Divergent and convergent evolution of fungal pathogenicity.</title>
        <authorList>
            <person name="Shang Y."/>
            <person name="Xiao G."/>
            <person name="Zheng P."/>
            <person name="Cen K."/>
            <person name="Zhan S."/>
            <person name="Wang C."/>
        </authorList>
    </citation>
    <scope>NUCLEOTIDE SEQUENCE [LARGE SCALE GENOMIC DNA]</scope>
    <source>
        <strain evidence="5 6">ARSEF 7405</strain>
    </source>
</reference>
<feature type="region of interest" description="Disordered" evidence="1">
    <location>
        <begin position="784"/>
        <end position="845"/>
    </location>
</feature>
<comment type="caution">
    <text evidence="5">The sequence shown here is derived from an EMBL/GenBank/DDBJ whole genome shotgun (WGS) entry which is preliminary data.</text>
</comment>
<dbReference type="FunFam" id="1.20.1050.60:FF:000002">
    <property type="entry name" value="Glycosyl hydrolase family 92"/>
    <property type="match status" value="1"/>
</dbReference>
<dbReference type="FunFam" id="2.70.98.10:FF:000010">
    <property type="entry name" value="Alpha-1,2-mannosidase family protein"/>
    <property type="match status" value="1"/>
</dbReference>
<dbReference type="GO" id="GO:0000224">
    <property type="term" value="F:peptide-N4-(N-acetyl-beta-glucosaminyl)asparagine amidase activity"/>
    <property type="evidence" value="ECO:0007669"/>
    <property type="project" value="TreeGrafter"/>
</dbReference>
<dbReference type="EMBL" id="AZGZ01000017">
    <property type="protein sequence ID" value="KZZ90331.1"/>
    <property type="molecule type" value="Genomic_DNA"/>
</dbReference>
<dbReference type="InterPro" id="IPR050883">
    <property type="entry name" value="PNGase"/>
</dbReference>
<dbReference type="Pfam" id="PF17678">
    <property type="entry name" value="Glyco_hydro_92N"/>
    <property type="match status" value="1"/>
</dbReference>
<evidence type="ECO:0000256" key="1">
    <source>
        <dbReference type="SAM" id="MobiDB-lite"/>
    </source>
</evidence>
<dbReference type="GO" id="GO:0005975">
    <property type="term" value="P:carbohydrate metabolic process"/>
    <property type="evidence" value="ECO:0007669"/>
    <property type="project" value="InterPro"/>
</dbReference>
<dbReference type="Pfam" id="PF07971">
    <property type="entry name" value="Glyco_hydro_92"/>
    <property type="match status" value="1"/>
</dbReference>
<name>A0A167XQ17_9EURO</name>
<dbReference type="Proteomes" id="UP000242877">
    <property type="component" value="Unassembled WGS sequence"/>
</dbReference>
<feature type="domain" description="Glycosyl hydrolase family 92" evidence="3">
    <location>
        <begin position="299"/>
        <end position="778"/>
    </location>
</feature>
<proteinExistence type="predicted"/>
<dbReference type="FunFam" id="1.20.1610.10:FF:000002">
    <property type="entry name" value="Alpha-1,2-mannosidase family protein"/>
    <property type="match status" value="1"/>
</dbReference>
<dbReference type="PANTHER" id="PTHR12143">
    <property type="entry name" value="PEPTIDE N-GLYCANASE PNGASE -RELATED"/>
    <property type="match status" value="1"/>
</dbReference>
<feature type="domain" description="Glycosyl hydrolase family 92 N-terminal" evidence="4">
    <location>
        <begin position="34"/>
        <end position="292"/>
    </location>
</feature>
<keyword evidence="5" id="KW-0378">Hydrolase</keyword>
<evidence type="ECO:0000256" key="2">
    <source>
        <dbReference type="SAM" id="SignalP"/>
    </source>
</evidence>
<dbReference type="InterPro" id="IPR012939">
    <property type="entry name" value="Glyco_hydro_92"/>
</dbReference>
<evidence type="ECO:0000259" key="3">
    <source>
        <dbReference type="Pfam" id="PF07971"/>
    </source>
</evidence>
<keyword evidence="6" id="KW-1185">Reference proteome</keyword>
<dbReference type="OrthoDB" id="449263at2759"/>
<organism evidence="5 6">
    <name type="scientific">Ascosphaera apis ARSEF 7405</name>
    <dbReference type="NCBI Taxonomy" id="392613"/>
    <lineage>
        <taxon>Eukaryota</taxon>
        <taxon>Fungi</taxon>
        <taxon>Dikarya</taxon>
        <taxon>Ascomycota</taxon>
        <taxon>Pezizomycotina</taxon>
        <taxon>Eurotiomycetes</taxon>
        <taxon>Eurotiomycetidae</taxon>
        <taxon>Onygenales</taxon>
        <taxon>Ascosphaeraceae</taxon>
        <taxon>Ascosphaera</taxon>
    </lineage>
</organism>
<dbReference type="InterPro" id="IPR041371">
    <property type="entry name" value="GH92_N"/>
</dbReference>
<evidence type="ECO:0000259" key="4">
    <source>
        <dbReference type="Pfam" id="PF17678"/>
    </source>
</evidence>
<dbReference type="Gene3D" id="2.70.98.10">
    <property type="match status" value="1"/>
</dbReference>
<dbReference type="GO" id="GO:0005829">
    <property type="term" value="C:cytosol"/>
    <property type="evidence" value="ECO:0007669"/>
    <property type="project" value="TreeGrafter"/>
</dbReference>
<sequence length="845" mass="94773">MRFAKILIFTLLRLSYGLAIDDCDKTFDYDVLEYIDPLIGSAKEGNVFAGATLPYGMAKAVADTNARDNQGGFAFENHSLITGFSTLHDSGTGGRPSLGNFALFPHVSCKDDDINGCDFPKRARATGFDPKSVKAHPGYFSIELDTGIVVDMTTTQHTSLFRFAFSGEKGGKHHLGANDIPGSPLILMDLTDLSDSRQDNAMIEVDGEGRMKGSGVFLPSFGSGSYRAFFCADFQPSTSIRDYGIFVDSRATTEVQSLTISRGINGYPLPGGAFYRFTPGKDSHVIVRVATSFISAEHACRHAEHEIPDFNFGRVHHEASAEWRGKLKPIRVSQKGIDRGILTNFYSSIYRTMINPQDYTGENPLWKSHEPYFDSFYCIWDTFRTQFPFLTITDPIAVTKMIRSLIDTQRHLGWLPDCRMSLSKGFTQGGSDADNVIADAYVKGLEGIDWEEAYKAVKKDADVEPFDWSNEGRGGLESWEKVHYIPVQDLDYEGFGTMTRSISRTLEYAYNDFAIAQIAKGLGKEIDVKRFLRSSGNWENLFQANQTSFLKGKDTGFVGFFQPRYLNGTWGHQDPLECSNIDHTGSVCSLQNNAAETFESSIWEYQFFVPHDTARLIELLGGREKFVERLDFLHDNYITYIGNEPSFLTVFQYHYAGRPAKSAERVHFYIPRFFHPTVGGLPGNDDSGTMGAFVAFSMMGLFPNAAQNVYFITPPFFEEVRYTSPLTNKTARVKAVGFDREYKNIYIQKALLDGKVYCNNWLDHSFFTEGKELVLFLGDRESDWGTKQSEAPPSVSRGRRGPHGPRPLEGDHEGEGKEGGKEEEKEGDGDKMEETRRKRLGKRVC</sequence>
<feature type="compositionally biased region" description="Basic and acidic residues" evidence="1">
    <location>
        <begin position="806"/>
        <end position="836"/>
    </location>
</feature>
<dbReference type="PANTHER" id="PTHR12143:SF25">
    <property type="entry name" value="FAMILY PROTEIN, PUTATIVE (AFU_ORTHOLOGUE AFUA_1G10790)-RELATED"/>
    <property type="match status" value="1"/>
</dbReference>
<dbReference type="InterPro" id="IPR005887">
    <property type="entry name" value="GH92_a_mannosidase_put"/>
</dbReference>
<dbReference type="NCBIfam" id="TIGR01180">
    <property type="entry name" value="aman2_put"/>
    <property type="match status" value="1"/>
</dbReference>
<dbReference type="Gene3D" id="1.20.1610.10">
    <property type="entry name" value="alpha-1,2-mannosidases domains"/>
    <property type="match status" value="1"/>
</dbReference>
<dbReference type="InterPro" id="IPR008928">
    <property type="entry name" value="6-hairpin_glycosidase_sf"/>
</dbReference>
<evidence type="ECO:0000313" key="6">
    <source>
        <dbReference type="Proteomes" id="UP000242877"/>
    </source>
</evidence>
<feature type="signal peptide" evidence="2">
    <location>
        <begin position="1"/>
        <end position="19"/>
    </location>
</feature>
<dbReference type="GO" id="GO:0030246">
    <property type="term" value="F:carbohydrate binding"/>
    <property type="evidence" value="ECO:0007669"/>
    <property type="project" value="InterPro"/>
</dbReference>
<dbReference type="AlphaFoldDB" id="A0A167XQ17"/>
<dbReference type="InterPro" id="IPR014718">
    <property type="entry name" value="GH-type_carb-bd"/>
</dbReference>
<dbReference type="SUPFAM" id="SSF48208">
    <property type="entry name" value="Six-hairpin glycosidases"/>
    <property type="match status" value="1"/>
</dbReference>
<keyword evidence="2" id="KW-0732">Signal</keyword>
<gene>
    <name evidence="5" type="ORF">AAP_03861</name>
</gene>
<dbReference type="GO" id="GO:0005634">
    <property type="term" value="C:nucleus"/>
    <property type="evidence" value="ECO:0007669"/>
    <property type="project" value="TreeGrafter"/>
</dbReference>
<dbReference type="Gene3D" id="1.20.1050.60">
    <property type="entry name" value="alpha-1,2-mannosidase"/>
    <property type="match status" value="1"/>
</dbReference>
<dbReference type="VEuPathDB" id="FungiDB:AAP_03861"/>
<dbReference type="Gene3D" id="3.30.2080.10">
    <property type="entry name" value="GH92 mannosidase domain"/>
    <property type="match status" value="1"/>
</dbReference>
<feature type="chain" id="PRO_5007894465" evidence="2">
    <location>
        <begin position="20"/>
        <end position="845"/>
    </location>
</feature>
<dbReference type="FunFam" id="3.30.2080.10:FF:000001">
    <property type="entry name" value="Alpha-1,2-mannosidase subfamily"/>
    <property type="match status" value="1"/>
</dbReference>
<protein>
    <submittedName>
        <fullName evidence="5">Glycosyl hydrolase 92</fullName>
    </submittedName>
</protein>
<evidence type="ECO:0000313" key="5">
    <source>
        <dbReference type="EMBL" id="KZZ90331.1"/>
    </source>
</evidence>